<dbReference type="PROSITE" id="PS00108">
    <property type="entry name" value="PROTEIN_KINASE_ST"/>
    <property type="match status" value="1"/>
</dbReference>
<dbReference type="SUPFAM" id="SSF56112">
    <property type="entry name" value="Protein kinase-like (PK-like)"/>
    <property type="match status" value="1"/>
</dbReference>
<dbReference type="RefSeq" id="WP_043456011.1">
    <property type="nucleotide sequence ID" value="NZ_JWTB01000047.1"/>
</dbReference>
<dbReference type="Gene3D" id="1.10.510.10">
    <property type="entry name" value="Transferase(Phosphotransferase) domain 1"/>
    <property type="match status" value="1"/>
</dbReference>
<comment type="caution">
    <text evidence="9">The sequence shown here is derived from an EMBL/GenBank/DDBJ whole genome shotgun (WGS) entry which is preliminary data.</text>
</comment>
<name>A0A0B4D1Y3_PSEPS</name>
<proteinExistence type="predicted"/>
<dbReference type="InterPro" id="IPR017441">
    <property type="entry name" value="Protein_kinase_ATP_BS"/>
</dbReference>
<evidence type="ECO:0000256" key="4">
    <source>
        <dbReference type="ARBA" id="ARBA00022840"/>
    </source>
</evidence>
<keyword evidence="3 9" id="KW-0418">Kinase</keyword>
<dbReference type="SMART" id="SM00220">
    <property type="entry name" value="S_TKc"/>
    <property type="match status" value="1"/>
</dbReference>
<evidence type="ECO:0000256" key="6">
    <source>
        <dbReference type="SAM" id="MobiDB-lite"/>
    </source>
</evidence>
<dbReference type="EMBL" id="JWTB01000047">
    <property type="protein sequence ID" value="KIC62642.1"/>
    <property type="molecule type" value="Genomic_DNA"/>
</dbReference>
<dbReference type="CDD" id="cd14014">
    <property type="entry name" value="STKc_PknB_like"/>
    <property type="match status" value="1"/>
</dbReference>
<gene>
    <name evidence="9" type="ORF">RM50_19295</name>
</gene>
<dbReference type="InterPro" id="IPR008271">
    <property type="entry name" value="Ser/Thr_kinase_AS"/>
</dbReference>
<keyword evidence="7" id="KW-1133">Transmembrane helix</keyword>
<keyword evidence="4 5" id="KW-0067">ATP-binding</keyword>
<keyword evidence="1" id="KW-0808">Transferase</keyword>
<feature type="transmembrane region" description="Helical" evidence="7">
    <location>
        <begin position="459"/>
        <end position="480"/>
    </location>
</feature>
<accession>A0A0B4D1Y3</accession>
<dbReference type="PROSITE" id="PS00107">
    <property type="entry name" value="PROTEIN_KINASE_ATP"/>
    <property type="match status" value="1"/>
</dbReference>
<evidence type="ECO:0000313" key="10">
    <source>
        <dbReference type="Proteomes" id="UP000031196"/>
    </source>
</evidence>
<evidence type="ECO:0000256" key="3">
    <source>
        <dbReference type="ARBA" id="ARBA00022777"/>
    </source>
</evidence>
<dbReference type="PANTHER" id="PTHR43289:SF34">
    <property type="entry name" value="SERINE_THREONINE-PROTEIN KINASE YBDM-RELATED"/>
    <property type="match status" value="1"/>
</dbReference>
<evidence type="ECO:0000259" key="8">
    <source>
        <dbReference type="PROSITE" id="PS50011"/>
    </source>
</evidence>
<evidence type="ECO:0000256" key="5">
    <source>
        <dbReference type="PROSITE-ProRule" id="PRU10141"/>
    </source>
</evidence>
<sequence>MSSKRPVAPPPRIPGFTYISLLGSGGFSDVYLYEQDRPRRKVAVKVLLSDLKTEGARRRFESEANLMAQLSSHPYIVTIFEAEVTDDGHSYLAMEYCSRPSLDVRYRRQRFSVDEVLAVGIQVASAVETAHRAGIAHRDIKPANILVTDYNRPALTDFGISGTLAGDAEDDSGMSIPWSPPEQFRDGAVDGVMVDVWALGATLYTLLAGRSPFVMPGADNSQRELINRISNMALPRLGRADVPESLELALATAMAKSPGSRYSSAHAFALALQRIQAELNLSVTPFEVLEEPQQEDSHPDDGTEETRVRSIAAIDPERTGSAPTFPARTRPGTGADGTGGAGGAVPPSNVAPAAYAPPEPGQWQSAPAVPHIPARTPGAPAPEPAFPVTGADDGGRLGTWAQSTVLRGSAGSAPYGSPVTGAGDAGEDTTYTADATVQRAVTTEDPQPAPETDHRKRNLWLALTGGTLLALAAAVGIVVANTATGTPKTVATQQVSKPPADALDNGTVPDVEGLKGTVGGDGEASFTWTNPQPKQGDTYKWKVYTIGGNSAEFHSVTEPQAKVRANPTGQTCIQVMIVRADGAFSPMEEGSIACTAS</sequence>
<feature type="region of interest" description="Disordered" evidence="6">
    <location>
        <begin position="317"/>
        <end position="364"/>
    </location>
</feature>
<protein>
    <submittedName>
        <fullName evidence="9">Protein kinase</fullName>
    </submittedName>
</protein>
<feature type="compositionally biased region" description="Gly residues" evidence="6">
    <location>
        <begin position="334"/>
        <end position="343"/>
    </location>
</feature>
<evidence type="ECO:0000256" key="1">
    <source>
        <dbReference type="ARBA" id="ARBA00022679"/>
    </source>
</evidence>
<dbReference type="PROSITE" id="PS50011">
    <property type="entry name" value="PROTEIN_KINASE_DOM"/>
    <property type="match status" value="1"/>
</dbReference>
<dbReference type="Proteomes" id="UP000031196">
    <property type="component" value="Unassembled WGS sequence"/>
</dbReference>
<feature type="domain" description="Protein kinase" evidence="8">
    <location>
        <begin position="16"/>
        <end position="279"/>
    </location>
</feature>
<dbReference type="Pfam" id="PF00069">
    <property type="entry name" value="Pkinase"/>
    <property type="match status" value="1"/>
</dbReference>
<dbReference type="GO" id="GO:0004674">
    <property type="term" value="F:protein serine/threonine kinase activity"/>
    <property type="evidence" value="ECO:0007669"/>
    <property type="project" value="TreeGrafter"/>
</dbReference>
<keyword evidence="7" id="KW-0472">Membrane</keyword>
<evidence type="ECO:0000313" key="9">
    <source>
        <dbReference type="EMBL" id="KIC62642.1"/>
    </source>
</evidence>
<dbReference type="PANTHER" id="PTHR43289">
    <property type="entry name" value="MITOGEN-ACTIVATED PROTEIN KINASE KINASE KINASE 20-RELATED"/>
    <property type="match status" value="1"/>
</dbReference>
<reference evidence="9 10" key="1">
    <citation type="submission" date="2014-12" db="EMBL/GenBank/DDBJ databases">
        <title>Genome sequencing of Arthrobacter phenanthrenivorans SWC37.</title>
        <authorList>
            <person name="Tan P.W."/>
            <person name="Chan K.-G."/>
        </authorList>
    </citation>
    <scope>NUCLEOTIDE SEQUENCE [LARGE SCALE GENOMIC DNA]</scope>
    <source>
        <strain evidence="9 10">SWC37</strain>
    </source>
</reference>
<dbReference type="InterPro" id="IPR011009">
    <property type="entry name" value="Kinase-like_dom_sf"/>
</dbReference>
<dbReference type="AlphaFoldDB" id="A0A0B4D1Y3"/>
<feature type="binding site" evidence="5">
    <location>
        <position position="45"/>
    </location>
    <ligand>
        <name>ATP</name>
        <dbReference type="ChEBI" id="CHEBI:30616"/>
    </ligand>
</feature>
<dbReference type="GO" id="GO:0005524">
    <property type="term" value="F:ATP binding"/>
    <property type="evidence" value="ECO:0007669"/>
    <property type="project" value="UniProtKB-UniRule"/>
</dbReference>
<dbReference type="OrthoDB" id="9762169at2"/>
<keyword evidence="2 5" id="KW-0547">Nucleotide-binding</keyword>
<evidence type="ECO:0000256" key="2">
    <source>
        <dbReference type="ARBA" id="ARBA00022741"/>
    </source>
</evidence>
<organism evidence="9 10">
    <name type="scientific">Pseudarthrobacter phenanthrenivorans</name>
    <name type="common">Arthrobacter phenanthrenivorans</name>
    <dbReference type="NCBI Taxonomy" id="361575"/>
    <lineage>
        <taxon>Bacteria</taxon>
        <taxon>Bacillati</taxon>
        <taxon>Actinomycetota</taxon>
        <taxon>Actinomycetes</taxon>
        <taxon>Micrococcales</taxon>
        <taxon>Micrococcaceae</taxon>
        <taxon>Pseudarthrobacter</taxon>
    </lineage>
</organism>
<evidence type="ECO:0000256" key="7">
    <source>
        <dbReference type="SAM" id="Phobius"/>
    </source>
</evidence>
<dbReference type="InterPro" id="IPR000719">
    <property type="entry name" value="Prot_kinase_dom"/>
</dbReference>
<keyword evidence="7" id="KW-0812">Transmembrane</keyword>